<organism evidence="1 2">
    <name type="scientific">Streptomyces polygonati</name>
    <dbReference type="NCBI Taxonomy" id="1617087"/>
    <lineage>
        <taxon>Bacteria</taxon>
        <taxon>Bacillati</taxon>
        <taxon>Actinomycetota</taxon>
        <taxon>Actinomycetes</taxon>
        <taxon>Kitasatosporales</taxon>
        <taxon>Streptomycetaceae</taxon>
        <taxon>Streptomyces</taxon>
    </lineage>
</organism>
<comment type="caution">
    <text evidence="1">The sequence shown here is derived from an EMBL/GenBank/DDBJ whole genome shotgun (WGS) entry which is preliminary data.</text>
</comment>
<evidence type="ECO:0000313" key="1">
    <source>
        <dbReference type="EMBL" id="MFC4030783.1"/>
    </source>
</evidence>
<gene>
    <name evidence="1" type="ORF">ACFO3J_04790</name>
</gene>
<reference evidence="2" key="1">
    <citation type="journal article" date="2019" name="Int. J. Syst. Evol. Microbiol.">
        <title>The Global Catalogue of Microorganisms (GCM) 10K type strain sequencing project: providing services to taxonomists for standard genome sequencing and annotation.</title>
        <authorList>
            <consortium name="The Broad Institute Genomics Platform"/>
            <consortium name="The Broad Institute Genome Sequencing Center for Infectious Disease"/>
            <person name="Wu L."/>
            <person name="Ma J."/>
        </authorList>
    </citation>
    <scope>NUCLEOTIDE SEQUENCE [LARGE SCALE GENOMIC DNA]</scope>
    <source>
        <strain evidence="2">CGMCC 4.7237</strain>
    </source>
</reference>
<accession>A0ABV8HFC8</accession>
<dbReference type="EMBL" id="JBHSBB010000005">
    <property type="protein sequence ID" value="MFC4030783.1"/>
    <property type="molecule type" value="Genomic_DNA"/>
</dbReference>
<dbReference type="RefSeq" id="WP_386426400.1">
    <property type="nucleotide sequence ID" value="NZ_JBHSBB010000005.1"/>
</dbReference>
<protein>
    <submittedName>
        <fullName evidence="1">Uncharacterized protein</fullName>
    </submittedName>
</protein>
<proteinExistence type="predicted"/>
<keyword evidence="2" id="KW-1185">Reference proteome</keyword>
<dbReference type="Proteomes" id="UP001595765">
    <property type="component" value="Unassembled WGS sequence"/>
</dbReference>
<name>A0ABV8HFC8_9ACTN</name>
<sequence length="129" mass="13940">MADSQQALLERLAVRVAARTGLDLDAARLAVDEALVQRGEHLLVVRAEVSAMVEEARRPVKAAYRAFGAALRRAYEAAVASGPATGTPRPVRTREGLRDHTRGLRMTAHHPDLAALDRLLNALYEPPGA</sequence>
<evidence type="ECO:0000313" key="2">
    <source>
        <dbReference type="Proteomes" id="UP001595765"/>
    </source>
</evidence>